<dbReference type="InterPro" id="IPR014940">
    <property type="entry name" value="BAAT_C"/>
</dbReference>
<evidence type="ECO:0000313" key="3">
    <source>
        <dbReference type="Proteomes" id="UP000286912"/>
    </source>
</evidence>
<protein>
    <recommendedName>
        <fullName evidence="1">BAAT/Acyl-CoA thioester hydrolase C-terminal domain-containing protein</fullName>
    </recommendedName>
</protein>
<evidence type="ECO:0000313" key="2">
    <source>
        <dbReference type="EMBL" id="RUR43641.1"/>
    </source>
</evidence>
<accession>A0A3S1E5Q9</accession>
<dbReference type="InterPro" id="IPR051411">
    <property type="entry name" value="Polyketide_trans_af380"/>
</dbReference>
<organism evidence="2 3">
    <name type="scientific">Vreelandella populi</name>
    <dbReference type="NCBI Taxonomy" id="2498858"/>
    <lineage>
        <taxon>Bacteria</taxon>
        <taxon>Pseudomonadati</taxon>
        <taxon>Pseudomonadota</taxon>
        <taxon>Gammaproteobacteria</taxon>
        <taxon>Oceanospirillales</taxon>
        <taxon>Halomonadaceae</taxon>
        <taxon>Vreelandella</taxon>
    </lineage>
</organism>
<comment type="caution">
    <text evidence="2">The sequence shown here is derived from an EMBL/GenBank/DDBJ whole genome shotgun (WGS) entry which is preliminary data.</text>
</comment>
<sequence>MGRTLTVSQQPINSQFLWPSVQRRINQELAVFSDHSRFIGHACLQGVSGAGPRFIEDPSIRASDIRFAIDYLVTPPYVDVERVGAISVCRGGTYTTNVATIDHRIKALISVTGMNFGRLIRKPFREFDPVGNM</sequence>
<reference evidence="2 3" key="1">
    <citation type="submission" date="2018-12" db="EMBL/GenBank/DDBJ databases">
        <title>three novel Halomonas strain isolated from plants.</title>
        <authorList>
            <person name="Sun C."/>
        </authorList>
    </citation>
    <scope>NUCLEOTIDE SEQUENCE [LARGE SCALE GENOMIC DNA]</scope>
    <source>
        <strain evidence="2 3">RC</strain>
    </source>
</reference>
<dbReference type="AlphaFoldDB" id="A0A3S1E5Q9"/>
<gene>
    <name evidence="2" type="ORF">ELY37_18110</name>
</gene>
<dbReference type="EMBL" id="RZHD01000010">
    <property type="protein sequence ID" value="RUR43641.1"/>
    <property type="molecule type" value="Genomic_DNA"/>
</dbReference>
<keyword evidence="3" id="KW-1185">Reference proteome</keyword>
<dbReference type="OrthoDB" id="9805123at2"/>
<dbReference type="Gene3D" id="1.10.10.800">
    <property type="match status" value="1"/>
</dbReference>
<dbReference type="PANTHER" id="PTHR47751">
    <property type="entry name" value="SUPERFAMILY HYDROLASE, PUTATIVE (AFU_ORTHOLOGUE AFUA_2G16580)-RELATED"/>
    <property type="match status" value="1"/>
</dbReference>
<dbReference type="Proteomes" id="UP000286912">
    <property type="component" value="Unassembled WGS sequence"/>
</dbReference>
<dbReference type="InterPro" id="IPR029058">
    <property type="entry name" value="AB_hydrolase_fold"/>
</dbReference>
<dbReference type="SUPFAM" id="SSF53474">
    <property type="entry name" value="alpha/beta-Hydrolases"/>
    <property type="match status" value="1"/>
</dbReference>
<proteinExistence type="predicted"/>
<dbReference type="PANTHER" id="PTHR47751:SF1">
    <property type="entry name" value="SUPERFAMILY HYDROLASE, PUTATIVE (AFU_ORTHOLOGUE AFUA_2G16580)-RELATED"/>
    <property type="match status" value="1"/>
</dbReference>
<evidence type="ECO:0000259" key="1">
    <source>
        <dbReference type="Pfam" id="PF08840"/>
    </source>
</evidence>
<dbReference type="Pfam" id="PF08840">
    <property type="entry name" value="BAAT_C"/>
    <property type="match status" value="1"/>
</dbReference>
<dbReference type="Gene3D" id="3.40.50.1820">
    <property type="entry name" value="alpha/beta hydrolase"/>
    <property type="match status" value="1"/>
</dbReference>
<name>A0A3S1E5Q9_9GAMM</name>
<feature type="domain" description="BAAT/Acyl-CoA thioester hydrolase C-terminal" evidence="1">
    <location>
        <begin position="68"/>
        <end position="116"/>
    </location>
</feature>